<evidence type="ECO:0000313" key="7">
    <source>
        <dbReference type="EMBL" id="KKS48913.1"/>
    </source>
</evidence>
<organism evidence="7 8">
    <name type="scientific">Candidatus Giovannonibacteria bacterium GW2011_GWF2_42_19</name>
    <dbReference type="NCBI Taxonomy" id="1618659"/>
    <lineage>
        <taxon>Bacteria</taxon>
        <taxon>Candidatus Giovannoniibacteriota</taxon>
    </lineage>
</organism>
<keyword evidence="3 5" id="KW-1133">Transmembrane helix</keyword>
<gene>
    <name evidence="7" type="ORF">UV11_C0001G0008</name>
</gene>
<comment type="caution">
    <text evidence="7">The sequence shown here is derived from an EMBL/GenBank/DDBJ whole genome shotgun (WGS) entry which is preliminary data.</text>
</comment>
<feature type="transmembrane region" description="Helical" evidence="5">
    <location>
        <begin position="410"/>
        <end position="425"/>
    </location>
</feature>
<proteinExistence type="predicted"/>
<dbReference type="PATRIC" id="fig|1618659.3.peg.9"/>
<feature type="transmembrane region" description="Helical" evidence="5">
    <location>
        <begin position="215"/>
        <end position="234"/>
    </location>
</feature>
<dbReference type="EMBL" id="LCDF01000001">
    <property type="protein sequence ID" value="KKS48913.1"/>
    <property type="molecule type" value="Genomic_DNA"/>
</dbReference>
<feature type="transmembrane region" description="Helical" evidence="5">
    <location>
        <begin position="12"/>
        <end position="34"/>
    </location>
</feature>
<feature type="transmembrane region" description="Helical" evidence="5">
    <location>
        <begin position="246"/>
        <end position="268"/>
    </location>
</feature>
<dbReference type="Proteomes" id="UP000034036">
    <property type="component" value="Unassembled WGS sequence"/>
</dbReference>
<feature type="transmembrane region" description="Helical" evidence="5">
    <location>
        <begin position="386"/>
        <end position="404"/>
    </location>
</feature>
<feature type="transmembrane region" description="Helical" evidence="5">
    <location>
        <begin position="437"/>
        <end position="458"/>
    </location>
</feature>
<dbReference type="SMART" id="SM00028">
    <property type="entry name" value="TPR"/>
    <property type="match status" value="3"/>
</dbReference>
<dbReference type="PANTHER" id="PTHR37422">
    <property type="entry name" value="TEICHURONIC ACID BIOSYNTHESIS PROTEIN TUAE"/>
    <property type="match status" value="1"/>
</dbReference>
<protein>
    <submittedName>
        <fullName evidence="7">Tetratricopeptide repeat domain protein</fullName>
    </submittedName>
</protein>
<name>A0A0G1CH63_9BACT</name>
<dbReference type="PANTHER" id="PTHR37422:SF13">
    <property type="entry name" value="LIPOPOLYSACCHARIDE BIOSYNTHESIS PROTEIN PA4999-RELATED"/>
    <property type="match status" value="1"/>
</dbReference>
<evidence type="ECO:0000256" key="5">
    <source>
        <dbReference type="SAM" id="Phobius"/>
    </source>
</evidence>
<dbReference type="InterPro" id="IPR051533">
    <property type="entry name" value="WaaL-like"/>
</dbReference>
<evidence type="ECO:0000256" key="4">
    <source>
        <dbReference type="ARBA" id="ARBA00023136"/>
    </source>
</evidence>
<accession>A0A0G1CH63</accession>
<feature type="transmembrane region" description="Helical" evidence="5">
    <location>
        <begin position="67"/>
        <end position="91"/>
    </location>
</feature>
<feature type="transmembrane region" description="Helical" evidence="5">
    <location>
        <begin position="352"/>
        <end position="374"/>
    </location>
</feature>
<evidence type="ECO:0000256" key="2">
    <source>
        <dbReference type="ARBA" id="ARBA00022692"/>
    </source>
</evidence>
<dbReference type="AlphaFoldDB" id="A0A0G1CH63"/>
<feature type="domain" description="O-antigen ligase-related" evidence="6">
    <location>
        <begin position="200"/>
        <end position="362"/>
    </location>
</feature>
<reference evidence="7 8" key="1">
    <citation type="journal article" date="2015" name="Nature">
        <title>rRNA introns, odd ribosomes, and small enigmatic genomes across a large radiation of phyla.</title>
        <authorList>
            <person name="Brown C.T."/>
            <person name="Hug L.A."/>
            <person name="Thomas B.C."/>
            <person name="Sharon I."/>
            <person name="Castelle C.J."/>
            <person name="Singh A."/>
            <person name="Wilkins M.J."/>
            <person name="Williams K.H."/>
            <person name="Banfield J.F."/>
        </authorList>
    </citation>
    <scope>NUCLEOTIDE SEQUENCE [LARGE SCALE GENOMIC DNA]</scope>
</reference>
<evidence type="ECO:0000256" key="1">
    <source>
        <dbReference type="ARBA" id="ARBA00004141"/>
    </source>
</evidence>
<evidence type="ECO:0000256" key="3">
    <source>
        <dbReference type="ARBA" id="ARBA00022989"/>
    </source>
</evidence>
<dbReference type="InterPro" id="IPR011990">
    <property type="entry name" value="TPR-like_helical_dom_sf"/>
</dbReference>
<feature type="transmembrane region" description="Helical" evidence="5">
    <location>
        <begin position="103"/>
        <end position="122"/>
    </location>
</feature>
<sequence length="767" mass="88348">MRRYEKFCLKTAKLAAYGVLIVPFFYTSRLFFPYTSTKTFLFRTLVELAFVFWVPLIIFFREWRPKINVFVLLPAALLLSAAVSSFFGLSFRSSFWSDLERMMGFLTYAHLFVFYLILISVFRDEREWKKLFTLSLAVSLIISVFGIWQKFMNDLGRIESTYGNAAFLASYLLINLFLAFYLLAKEKGFGGKAWFFLSVLLIDGFVLFLTGTRGAILGAALGFFVILISGIFYSDRIRLFFYKSKTIRIFSILALTAIILTVGVIFVFRSRLQTRDFPEVISRLASISTNDRTVQGRLLVWQVALRGIRERPLLGWGPENFILLSNFHYDPRLFAQEPWIDRAHNLFLDISAAQGLVGFLIMLALFVVFLRGIWRPRNERFSFSDKAILTGFSAAYLVNSLFVFDNTGTLMVLVFIAAYVAYNSFDPIRVKFANTALFFTTFGIFLAVGIFIFSQSVWAPFYANFSARKVYASLLKDPARANAFLFEEYKNTIEKSPYKDVETRRAFADFLVDVKRKGYNFNVPDELSMSEIAMELMAENLKMDPLNIRWVVYQSNLMNLAARYDLKYSSEAEELIKEKMYLSPRRQQIYFDLAQAQFDQGKIDEAIATIDQAITLFDRYPAAHRHKAVFLIMAGRDSEAEVEIEWLKKNSWPRVGHRGEVGWHTVYDDWEIISNAYLRVKNYKKAAEFFEMRISALEADFARGEGAKENIMADKWANMAGLYAFSGDRDKAYEAALKAISYDLSPQRKKEAENFLKTIGKTLPSGN</sequence>
<dbReference type="Pfam" id="PF13181">
    <property type="entry name" value="TPR_8"/>
    <property type="match status" value="1"/>
</dbReference>
<dbReference type="GO" id="GO:0016020">
    <property type="term" value="C:membrane"/>
    <property type="evidence" value="ECO:0007669"/>
    <property type="project" value="UniProtKB-SubCell"/>
</dbReference>
<evidence type="ECO:0000313" key="8">
    <source>
        <dbReference type="Proteomes" id="UP000034036"/>
    </source>
</evidence>
<feature type="transmembrane region" description="Helical" evidence="5">
    <location>
        <begin position="191"/>
        <end position="209"/>
    </location>
</feature>
<feature type="transmembrane region" description="Helical" evidence="5">
    <location>
        <begin position="131"/>
        <end position="149"/>
    </location>
</feature>
<dbReference type="Gene3D" id="1.25.40.10">
    <property type="entry name" value="Tetratricopeptide repeat domain"/>
    <property type="match status" value="1"/>
</dbReference>
<feature type="transmembrane region" description="Helical" evidence="5">
    <location>
        <begin position="161"/>
        <end position="184"/>
    </location>
</feature>
<dbReference type="STRING" id="1618659.UV11_C0001G0008"/>
<keyword evidence="4 5" id="KW-0472">Membrane</keyword>
<dbReference type="InterPro" id="IPR007016">
    <property type="entry name" value="O-antigen_ligase-rel_domated"/>
</dbReference>
<feature type="transmembrane region" description="Helical" evidence="5">
    <location>
        <begin position="40"/>
        <end position="60"/>
    </location>
</feature>
<dbReference type="SUPFAM" id="SSF48452">
    <property type="entry name" value="TPR-like"/>
    <property type="match status" value="2"/>
</dbReference>
<keyword evidence="2 5" id="KW-0812">Transmembrane</keyword>
<comment type="subcellular location">
    <subcellularLocation>
        <location evidence="1">Membrane</location>
        <topology evidence="1">Multi-pass membrane protein</topology>
    </subcellularLocation>
</comment>
<dbReference type="InterPro" id="IPR019734">
    <property type="entry name" value="TPR_rpt"/>
</dbReference>
<dbReference type="Pfam" id="PF04932">
    <property type="entry name" value="Wzy_C"/>
    <property type="match status" value="1"/>
</dbReference>
<evidence type="ECO:0000259" key="6">
    <source>
        <dbReference type="Pfam" id="PF04932"/>
    </source>
</evidence>